<dbReference type="HOGENOM" id="CLU_090544_0_0_1"/>
<accession>A0A0C3DQX5</accession>
<sequence>PPGLPAGKNLQGGKVFQIFVVRDNVHRSRGAFKVMAPSPECFKNSKQFLVVSIIIQFRSCQSLGVKGDWMKLTVSAGNRKYTGIGLHGNRGIRNEVSEDGHGGEGMFEGIEGAMTLFRKIPRSVLPGEPGQQDHDVRVIKDKPVVKICKAQE</sequence>
<organism evidence="1 2">
    <name type="scientific">Scleroderma citrinum Foug A</name>
    <dbReference type="NCBI Taxonomy" id="1036808"/>
    <lineage>
        <taxon>Eukaryota</taxon>
        <taxon>Fungi</taxon>
        <taxon>Dikarya</taxon>
        <taxon>Basidiomycota</taxon>
        <taxon>Agaricomycotina</taxon>
        <taxon>Agaricomycetes</taxon>
        <taxon>Agaricomycetidae</taxon>
        <taxon>Boletales</taxon>
        <taxon>Sclerodermatineae</taxon>
        <taxon>Sclerodermataceae</taxon>
        <taxon>Scleroderma</taxon>
    </lineage>
</organism>
<dbReference type="Proteomes" id="UP000053989">
    <property type="component" value="Unassembled WGS sequence"/>
</dbReference>
<evidence type="ECO:0000313" key="1">
    <source>
        <dbReference type="EMBL" id="KIM58401.1"/>
    </source>
</evidence>
<dbReference type="InParanoid" id="A0A0C3DQX5"/>
<gene>
    <name evidence="1" type="ORF">SCLCIDRAFT_128192</name>
</gene>
<dbReference type="OrthoDB" id="3046524at2759"/>
<proteinExistence type="predicted"/>
<dbReference type="EMBL" id="KN822086">
    <property type="protein sequence ID" value="KIM58401.1"/>
    <property type="molecule type" value="Genomic_DNA"/>
</dbReference>
<name>A0A0C3DQX5_9AGAM</name>
<reference evidence="1 2" key="1">
    <citation type="submission" date="2014-04" db="EMBL/GenBank/DDBJ databases">
        <authorList>
            <consortium name="DOE Joint Genome Institute"/>
            <person name="Kuo A."/>
            <person name="Kohler A."/>
            <person name="Nagy L.G."/>
            <person name="Floudas D."/>
            <person name="Copeland A."/>
            <person name="Barry K.W."/>
            <person name="Cichocki N."/>
            <person name="Veneault-Fourrey C."/>
            <person name="LaButti K."/>
            <person name="Lindquist E.A."/>
            <person name="Lipzen A."/>
            <person name="Lundell T."/>
            <person name="Morin E."/>
            <person name="Murat C."/>
            <person name="Sun H."/>
            <person name="Tunlid A."/>
            <person name="Henrissat B."/>
            <person name="Grigoriev I.V."/>
            <person name="Hibbett D.S."/>
            <person name="Martin F."/>
            <person name="Nordberg H.P."/>
            <person name="Cantor M.N."/>
            <person name="Hua S.X."/>
        </authorList>
    </citation>
    <scope>NUCLEOTIDE SEQUENCE [LARGE SCALE GENOMIC DNA]</scope>
    <source>
        <strain evidence="1 2">Foug A</strain>
    </source>
</reference>
<dbReference type="AlphaFoldDB" id="A0A0C3DQX5"/>
<keyword evidence="2" id="KW-1185">Reference proteome</keyword>
<feature type="non-terminal residue" evidence="1">
    <location>
        <position position="1"/>
    </location>
</feature>
<reference evidence="2" key="2">
    <citation type="submission" date="2015-01" db="EMBL/GenBank/DDBJ databases">
        <title>Evolutionary Origins and Diversification of the Mycorrhizal Mutualists.</title>
        <authorList>
            <consortium name="DOE Joint Genome Institute"/>
            <consortium name="Mycorrhizal Genomics Consortium"/>
            <person name="Kohler A."/>
            <person name="Kuo A."/>
            <person name="Nagy L.G."/>
            <person name="Floudas D."/>
            <person name="Copeland A."/>
            <person name="Barry K.W."/>
            <person name="Cichocki N."/>
            <person name="Veneault-Fourrey C."/>
            <person name="LaButti K."/>
            <person name="Lindquist E.A."/>
            <person name="Lipzen A."/>
            <person name="Lundell T."/>
            <person name="Morin E."/>
            <person name="Murat C."/>
            <person name="Riley R."/>
            <person name="Ohm R."/>
            <person name="Sun H."/>
            <person name="Tunlid A."/>
            <person name="Henrissat B."/>
            <person name="Grigoriev I.V."/>
            <person name="Hibbett D.S."/>
            <person name="Martin F."/>
        </authorList>
    </citation>
    <scope>NUCLEOTIDE SEQUENCE [LARGE SCALE GENOMIC DNA]</scope>
    <source>
        <strain evidence="2">Foug A</strain>
    </source>
</reference>
<protein>
    <submittedName>
        <fullName evidence="1">Uncharacterized protein</fullName>
    </submittedName>
</protein>
<evidence type="ECO:0000313" key="2">
    <source>
        <dbReference type="Proteomes" id="UP000053989"/>
    </source>
</evidence>